<reference evidence="2" key="1">
    <citation type="submission" date="2023-10" db="EMBL/GenBank/DDBJ databases">
        <title>Genome assembly of Pristionchus species.</title>
        <authorList>
            <person name="Yoshida K."/>
            <person name="Sommer R.J."/>
        </authorList>
    </citation>
    <scope>NUCLEOTIDE SEQUENCE</scope>
    <source>
        <strain evidence="2">RS0144</strain>
    </source>
</reference>
<protein>
    <recommendedName>
        <fullName evidence="4">G protein-coupled receptor</fullName>
    </recommendedName>
</protein>
<keyword evidence="1" id="KW-0812">Transmembrane</keyword>
<evidence type="ECO:0008006" key="4">
    <source>
        <dbReference type="Google" id="ProtNLM"/>
    </source>
</evidence>
<dbReference type="AlphaFoldDB" id="A0AAV5TG57"/>
<evidence type="ECO:0000313" key="3">
    <source>
        <dbReference type="Proteomes" id="UP001432027"/>
    </source>
</evidence>
<dbReference type="Proteomes" id="UP001432027">
    <property type="component" value="Unassembled WGS sequence"/>
</dbReference>
<evidence type="ECO:0000313" key="2">
    <source>
        <dbReference type="EMBL" id="GMS92535.1"/>
    </source>
</evidence>
<comment type="caution">
    <text evidence="2">The sequence shown here is derived from an EMBL/GenBank/DDBJ whole genome shotgun (WGS) entry which is preliminary data.</text>
</comment>
<feature type="non-terminal residue" evidence="2">
    <location>
        <position position="167"/>
    </location>
</feature>
<evidence type="ECO:0000256" key="1">
    <source>
        <dbReference type="SAM" id="Phobius"/>
    </source>
</evidence>
<name>A0AAV5TG57_9BILA</name>
<sequence>MSYPSVFNFRLHNSEGEQTNETFYFVLQAPELALLSLRRGTLIVIGPPAESQNFRYEIALLSCTCFLVVALLIVLTVHSSLIMCLFQKTAHLSLKTQSVQDRLTVMIAVFMFFVLPMLTWVGLMTMDVSSWPDELLVVLRICPTIALSLKPLAQSSIFLGKNPALRK</sequence>
<feature type="transmembrane region" description="Helical" evidence="1">
    <location>
        <begin position="58"/>
        <end position="82"/>
    </location>
</feature>
<keyword evidence="1" id="KW-0472">Membrane</keyword>
<accession>A0AAV5TG57</accession>
<keyword evidence="3" id="KW-1185">Reference proteome</keyword>
<gene>
    <name evidence="2" type="ORF">PENTCL1PPCAC_14710</name>
</gene>
<proteinExistence type="predicted"/>
<dbReference type="EMBL" id="BTSX01000004">
    <property type="protein sequence ID" value="GMS92535.1"/>
    <property type="molecule type" value="Genomic_DNA"/>
</dbReference>
<feature type="transmembrane region" description="Helical" evidence="1">
    <location>
        <begin position="103"/>
        <end position="123"/>
    </location>
</feature>
<keyword evidence="1" id="KW-1133">Transmembrane helix</keyword>
<dbReference type="PANTHER" id="PTHR45830">
    <property type="entry name" value="SERPENTINE RECEPTOR, CLASS I"/>
    <property type="match status" value="1"/>
</dbReference>
<dbReference type="PANTHER" id="PTHR45830:SF15">
    <property type="entry name" value="SERPENTINE RECEPTOR, CLASS I"/>
    <property type="match status" value="1"/>
</dbReference>
<organism evidence="2 3">
    <name type="scientific">Pristionchus entomophagus</name>
    <dbReference type="NCBI Taxonomy" id="358040"/>
    <lineage>
        <taxon>Eukaryota</taxon>
        <taxon>Metazoa</taxon>
        <taxon>Ecdysozoa</taxon>
        <taxon>Nematoda</taxon>
        <taxon>Chromadorea</taxon>
        <taxon>Rhabditida</taxon>
        <taxon>Rhabditina</taxon>
        <taxon>Diplogasteromorpha</taxon>
        <taxon>Diplogasteroidea</taxon>
        <taxon>Neodiplogasteridae</taxon>
        <taxon>Pristionchus</taxon>
    </lineage>
</organism>